<dbReference type="STRING" id="194439.CT1332"/>
<dbReference type="PATRIC" id="fig|194439.7.peg.1212"/>
<dbReference type="KEGG" id="cte:CT1332"/>
<comment type="catalytic activity">
    <reaction evidence="3">
        <text>Mo-molybdopterin + GTP + H(+) = Mo-molybdopterin guanine dinucleotide + diphosphate</text>
        <dbReference type="Rhea" id="RHEA:34243"/>
        <dbReference type="ChEBI" id="CHEBI:15378"/>
        <dbReference type="ChEBI" id="CHEBI:33019"/>
        <dbReference type="ChEBI" id="CHEBI:37565"/>
        <dbReference type="ChEBI" id="CHEBI:71302"/>
        <dbReference type="ChEBI" id="CHEBI:71310"/>
        <dbReference type="EC" id="2.7.7.77"/>
    </reaction>
</comment>
<dbReference type="SUPFAM" id="SSF53448">
    <property type="entry name" value="Nucleotide-diphospho-sugar transferases"/>
    <property type="match status" value="1"/>
</dbReference>
<dbReference type="InterPro" id="IPR052539">
    <property type="entry name" value="MGD_biosynthesis_adapter"/>
</dbReference>
<dbReference type="OrthoDB" id="9788394at2"/>
<dbReference type="InterPro" id="IPR029044">
    <property type="entry name" value="Nucleotide-diphossugar_trans"/>
</dbReference>
<keyword evidence="3" id="KW-0547">Nucleotide-binding</keyword>
<sequence length="373" mass="40878">MGKRMLSMFHPFEIALCGLSGSGKTTLLEKLIRRFSTDGFEVAAFKHGCHRFDIDREGKDSDRFRRAGAVPVLIVDREKEALISSGTGRLDIAGLTLNADLLFIEGFKELPVPKVLLIDERREILPSLESGAIPEVLALAHDGDAEDMERFGLPLFHRDDVARISDFSAEFFRRAAQSVPLNGLVLAGGRSLRMGRDKAQLRYHEASQLDRTAALLGGVCNEVFISCRSDQLDQYSDARLPGIADSYLDLGPLGGLLSAQRHAPGAAWLVAACDLPFIDEAVIAALRAGRHPFRFGTAFAGSDGRPEPLLAIYEPKSRRRLLERHASGNDSLRAFLMNSRVQFIEPNDASKLRNVNDPAAMDDALRAISKGGQ</sequence>
<proteinExistence type="inferred from homology"/>
<dbReference type="NCBIfam" id="TIGR00176">
    <property type="entry name" value="mobB"/>
    <property type="match status" value="1"/>
</dbReference>
<dbReference type="Gene3D" id="3.90.550.10">
    <property type="entry name" value="Spore Coat Polysaccharide Biosynthesis Protein SpsA, Chain A"/>
    <property type="match status" value="1"/>
</dbReference>
<dbReference type="SUPFAM" id="SSF52540">
    <property type="entry name" value="P-loop containing nucleoside triphosphate hydrolases"/>
    <property type="match status" value="1"/>
</dbReference>
<dbReference type="InterPro" id="IPR027417">
    <property type="entry name" value="P-loop_NTPase"/>
</dbReference>
<dbReference type="GO" id="GO:0006777">
    <property type="term" value="P:Mo-molybdopterin cofactor biosynthetic process"/>
    <property type="evidence" value="ECO:0007669"/>
    <property type="project" value="UniProtKB-KW"/>
</dbReference>
<comment type="caution">
    <text evidence="3">Lacks conserved residue(s) required for the propagation of feature annotation.</text>
</comment>
<evidence type="ECO:0000313" key="6">
    <source>
        <dbReference type="EMBL" id="AAM72561.1"/>
    </source>
</evidence>
<dbReference type="HAMAP" id="MF_00316">
    <property type="entry name" value="MobA"/>
    <property type="match status" value="1"/>
</dbReference>
<feature type="binding site" evidence="3">
    <location>
        <position position="274"/>
    </location>
    <ligand>
        <name>GTP</name>
        <dbReference type="ChEBI" id="CHEBI:37565"/>
    </ligand>
</feature>
<keyword evidence="2 3" id="KW-0501">Molybdenum cofactor biosynthesis</keyword>
<comment type="subcellular location">
    <subcellularLocation>
        <location evidence="3">Cytoplasm</location>
    </subcellularLocation>
</comment>
<dbReference type="EnsemblBacteria" id="AAM72561">
    <property type="protein sequence ID" value="AAM72561"/>
    <property type="gene ID" value="CT1332"/>
</dbReference>
<dbReference type="InterPro" id="IPR013482">
    <property type="entry name" value="Molybde_CF_guanTrfase"/>
</dbReference>
<dbReference type="Pfam" id="PF12804">
    <property type="entry name" value="NTP_transf_3"/>
    <property type="match status" value="1"/>
</dbReference>
<accession>Q8KCT0</accession>
<keyword evidence="1 3" id="KW-0342">GTP-binding</keyword>
<feature type="binding site" evidence="3">
    <location>
        <begin position="186"/>
        <end position="188"/>
    </location>
    <ligand>
        <name>GTP</name>
        <dbReference type="ChEBI" id="CHEBI:37565"/>
    </ligand>
</feature>
<comment type="similarity">
    <text evidence="3">Belongs to the MobA family.</text>
</comment>
<dbReference type="GO" id="GO:0046872">
    <property type="term" value="F:metal ion binding"/>
    <property type="evidence" value="ECO:0007669"/>
    <property type="project" value="UniProtKB-KW"/>
</dbReference>
<name>Q8KCT0_CHLTE</name>
<gene>
    <name evidence="6" type="primary">mobBA</name>
    <name evidence="3" type="synonym">mobA</name>
    <name evidence="6" type="ordered locus">CT1332</name>
</gene>
<keyword evidence="3" id="KW-0808">Transferase</keyword>
<organism evidence="6 7">
    <name type="scientific">Chlorobaculum tepidum (strain ATCC 49652 / DSM 12025 / NBRC 103806 / TLS)</name>
    <name type="common">Chlorobium tepidum</name>
    <dbReference type="NCBI Taxonomy" id="194439"/>
    <lineage>
        <taxon>Bacteria</taxon>
        <taxon>Pseudomonadati</taxon>
        <taxon>Chlorobiota</taxon>
        <taxon>Chlorobiia</taxon>
        <taxon>Chlorobiales</taxon>
        <taxon>Chlorobiaceae</taxon>
        <taxon>Chlorobaculum</taxon>
    </lineage>
</organism>
<dbReference type="GO" id="GO:0061603">
    <property type="term" value="F:molybdenum cofactor guanylyltransferase activity"/>
    <property type="evidence" value="ECO:0007669"/>
    <property type="project" value="UniProtKB-EC"/>
</dbReference>
<dbReference type="Proteomes" id="UP000001007">
    <property type="component" value="Chromosome"/>
</dbReference>
<dbReference type="Pfam" id="PF03205">
    <property type="entry name" value="MobB"/>
    <property type="match status" value="1"/>
</dbReference>
<dbReference type="GO" id="GO:0005737">
    <property type="term" value="C:cytoplasm"/>
    <property type="evidence" value="ECO:0007669"/>
    <property type="project" value="UniProtKB-SubCell"/>
</dbReference>
<dbReference type="AlphaFoldDB" id="Q8KCT0"/>
<dbReference type="NCBIfam" id="NF011059">
    <property type="entry name" value="PRK14490.1"/>
    <property type="match status" value="1"/>
</dbReference>
<comment type="function">
    <text evidence="3">Transfers a GMP moiety from GTP to Mo-molybdopterin (Mo-MPT) cofactor (Moco or molybdenum cofactor) to form Mo-molybdopterin guanine dinucleotide (Mo-MGD) cofactor.</text>
</comment>
<dbReference type="SMR" id="Q8KCT0"/>
<keyword evidence="3" id="KW-0460">Magnesium</keyword>
<dbReference type="PANTHER" id="PTHR40072">
    <property type="entry name" value="MOLYBDOPTERIN-GUANINE DINUCLEOTIDE BIOSYNTHESIS ADAPTER PROTEIN-RELATED"/>
    <property type="match status" value="1"/>
</dbReference>
<dbReference type="Gene3D" id="3.40.50.300">
    <property type="entry name" value="P-loop containing nucleotide triphosphate hydrolases"/>
    <property type="match status" value="1"/>
</dbReference>
<dbReference type="eggNOG" id="COG1763">
    <property type="taxonomic scope" value="Bacteria"/>
</dbReference>
<dbReference type="InterPro" id="IPR004435">
    <property type="entry name" value="MobB_dom"/>
</dbReference>
<evidence type="ECO:0000259" key="5">
    <source>
        <dbReference type="Pfam" id="PF12804"/>
    </source>
</evidence>
<dbReference type="CDD" id="cd03116">
    <property type="entry name" value="MobB"/>
    <property type="match status" value="1"/>
</dbReference>
<keyword evidence="3" id="KW-0479">Metal-binding</keyword>
<dbReference type="CDD" id="cd02503">
    <property type="entry name" value="MobA"/>
    <property type="match status" value="1"/>
</dbReference>
<feature type="domain" description="Molybdopterin-guanine dinucleotide biosynthesis protein B (MobB)" evidence="4">
    <location>
        <begin position="14"/>
        <end position="123"/>
    </location>
</feature>
<dbReference type="PANTHER" id="PTHR40072:SF1">
    <property type="entry name" value="MOLYBDOPTERIN-GUANINE DINUCLEOTIDE BIOSYNTHESIS ADAPTER PROTEIN"/>
    <property type="match status" value="1"/>
</dbReference>
<protein>
    <recommendedName>
        <fullName evidence="3">Probable molybdenum cofactor guanylyltransferase</fullName>
        <shortName evidence="3">MoCo guanylyltransferase</shortName>
        <ecNumber evidence="3">2.7.7.77</ecNumber>
    </recommendedName>
    <alternativeName>
        <fullName evidence="3">GTP:molybdopterin guanylyltransferase</fullName>
    </alternativeName>
    <alternativeName>
        <fullName evidence="3">Mo-MPT guanylyltransferase</fullName>
    </alternativeName>
    <alternativeName>
        <fullName evidence="3">Molybdopterin guanylyltransferase</fullName>
    </alternativeName>
    <alternativeName>
        <fullName evidence="3">Molybdopterin-guanine dinucleotide synthase</fullName>
        <shortName evidence="3">MGD synthase</shortName>
    </alternativeName>
</protein>
<feature type="binding site" evidence="3">
    <location>
        <position position="245"/>
    </location>
    <ligand>
        <name>GTP</name>
        <dbReference type="ChEBI" id="CHEBI:37565"/>
    </ligand>
</feature>
<dbReference type="InterPro" id="IPR025877">
    <property type="entry name" value="MobA-like_NTP_Trfase"/>
</dbReference>
<dbReference type="GO" id="GO:0005525">
    <property type="term" value="F:GTP binding"/>
    <property type="evidence" value="ECO:0007669"/>
    <property type="project" value="UniProtKB-UniRule"/>
</dbReference>
<keyword evidence="3" id="KW-0963">Cytoplasm</keyword>
<comment type="cofactor">
    <cofactor evidence="3">
        <name>Mg(2+)</name>
        <dbReference type="ChEBI" id="CHEBI:18420"/>
    </cofactor>
</comment>
<evidence type="ECO:0000256" key="2">
    <source>
        <dbReference type="ARBA" id="ARBA00023150"/>
    </source>
</evidence>
<dbReference type="EC" id="2.7.7.77" evidence="3"/>
<dbReference type="eggNOG" id="COG0746">
    <property type="taxonomic scope" value="Bacteria"/>
</dbReference>
<comment type="domain">
    <text evidence="3">The N-terminal domain determines nucleotide recognition and specific binding, while the C-terminal domain determines the specific binding to the target protein.</text>
</comment>
<evidence type="ECO:0000259" key="4">
    <source>
        <dbReference type="Pfam" id="PF03205"/>
    </source>
</evidence>
<dbReference type="HOGENOM" id="CLU_042775_0_0_10"/>
<reference evidence="6 7" key="1">
    <citation type="journal article" date="2002" name="Proc. Natl. Acad. Sci. U.S.A.">
        <title>The complete genome sequence of Chlorobium tepidum TLS, a photosynthetic, anaerobic, green-sulfur bacterium.</title>
        <authorList>
            <person name="Eisen J.A."/>
            <person name="Nelson K.E."/>
            <person name="Paulsen I.T."/>
            <person name="Heidelberg J.F."/>
            <person name="Wu M."/>
            <person name="Dodson R.J."/>
            <person name="Deboy R."/>
            <person name="Gwinn M.L."/>
            <person name="Nelson W.C."/>
            <person name="Haft D.H."/>
            <person name="Hickey E.K."/>
            <person name="Peterson J.D."/>
            <person name="Durkin A.S."/>
            <person name="Kolonay J.L."/>
            <person name="Yang F."/>
            <person name="Holt I."/>
            <person name="Umayam L.A."/>
            <person name="Mason T."/>
            <person name="Brenner M."/>
            <person name="Shea T.P."/>
            <person name="Parksey D."/>
            <person name="Nierman W.C."/>
            <person name="Feldblyum T.V."/>
            <person name="Hansen C.L."/>
            <person name="Craven M.B."/>
            <person name="Radune D."/>
            <person name="Vamathevan J."/>
            <person name="Khouri H."/>
            <person name="White O."/>
            <person name="Gruber T.M."/>
            <person name="Ketchum K.A."/>
            <person name="Venter J.C."/>
            <person name="Tettelin H."/>
            <person name="Bryant D.A."/>
            <person name="Fraser C.M."/>
        </authorList>
    </citation>
    <scope>NUCLEOTIDE SEQUENCE [LARGE SCALE GENOMIC DNA]</scope>
    <source>
        <strain evidence="7">ATCC 49652 / DSM 12025 / NBRC 103806 / TLS</strain>
    </source>
</reference>
<dbReference type="EMBL" id="AE006470">
    <property type="protein sequence ID" value="AAM72561.1"/>
    <property type="molecule type" value="Genomic_DNA"/>
</dbReference>
<evidence type="ECO:0000256" key="3">
    <source>
        <dbReference type="HAMAP-Rule" id="MF_00316"/>
    </source>
</evidence>
<feature type="binding site" evidence="3">
    <location>
        <position position="198"/>
    </location>
    <ligand>
        <name>GTP</name>
        <dbReference type="ChEBI" id="CHEBI:37565"/>
    </ligand>
</feature>
<evidence type="ECO:0000256" key="1">
    <source>
        <dbReference type="ARBA" id="ARBA00023134"/>
    </source>
</evidence>
<keyword evidence="7" id="KW-1185">Reference proteome</keyword>
<feature type="binding site" evidence="3">
    <location>
        <position position="274"/>
    </location>
    <ligand>
        <name>Mg(2+)</name>
        <dbReference type="ChEBI" id="CHEBI:18420"/>
    </ligand>
</feature>
<evidence type="ECO:0000313" key="7">
    <source>
        <dbReference type="Proteomes" id="UP000001007"/>
    </source>
</evidence>
<feature type="domain" description="MobA-like NTP transferase" evidence="5">
    <location>
        <begin position="183"/>
        <end position="337"/>
    </location>
</feature>